<dbReference type="GO" id="GO:0007283">
    <property type="term" value="P:spermatogenesis"/>
    <property type="evidence" value="ECO:0007669"/>
    <property type="project" value="UniProtKB-KW"/>
</dbReference>
<keyword evidence="14" id="KW-0175">Coiled coil</keyword>
<dbReference type="PANTHER" id="PTHR22655:SF2">
    <property type="entry name" value="ATP-DEPENDENT RNA HELICASE TDRD12-RELATED"/>
    <property type="match status" value="1"/>
</dbReference>
<evidence type="ECO:0000259" key="18">
    <source>
        <dbReference type="PROSITE" id="PS51203"/>
    </source>
</evidence>
<evidence type="ECO:0000256" key="13">
    <source>
        <dbReference type="ARBA" id="ARBA00047984"/>
    </source>
</evidence>
<dbReference type="CDD" id="cd06463">
    <property type="entry name" value="p23_like"/>
    <property type="match status" value="1"/>
</dbReference>
<dbReference type="STRING" id="7159.Q17JR7"/>
<dbReference type="InterPro" id="IPR027417">
    <property type="entry name" value="P-loop_NTPase"/>
</dbReference>
<evidence type="ECO:0000256" key="6">
    <source>
        <dbReference type="ARBA" id="ARBA00022782"/>
    </source>
</evidence>
<dbReference type="SMART" id="SM00333">
    <property type="entry name" value="TUDOR"/>
    <property type="match status" value="2"/>
</dbReference>
<reference evidence="19" key="2">
    <citation type="journal article" date="2007" name="Science">
        <title>Genome sequence of Aedes aegypti, a major arbovirus vector.</title>
        <authorList>
            <person name="Nene V."/>
            <person name="Wortman J.R."/>
            <person name="Lawson D."/>
            <person name="Haas B."/>
            <person name="Kodira C."/>
            <person name="Tu Z.J."/>
            <person name="Loftus B."/>
            <person name="Xi Z."/>
            <person name="Megy K."/>
            <person name="Grabherr M."/>
            <person name="Ren Q."/>
            <person name="Zdobnov E.M."/>
            <person name="Lobo N.F."/>
            <person name="Campbell K.S."/>
            <person name="Brown S.E."/>
            <person name="Bonaldo M.F."/>
            <person name="Zhu J."/>
            <person name="Sinkins S.P."/>
            <person name="Hogenkamp D.G."/>
            <person name="Amedeo P."/>
            <person name="Arensburger P."/>
            <person name="Atkinson P.W."/>
            <person name="Bidwell S."/>
            <person name="Biedler J."/>
            <person name="Birney E."/>
            <person name="Bruggner R.V."/>
            <person name="Costas J."/>
            <person name="Coy M.R."/>
            <person name="Crabtree J."/>
            <person name="Crawford M."/>
            <person name="Debruyn B."/>
            <person name="Decaprio D."/>
            <person name="Eiglmeier K."/>
            <person name="Eisenstadt E."/>
            <person name="El-Dorry H."/>
            <person name="Gelbart W.M."/>
            <person name="Gomes S.L."/>
            <person name="Hammond M."/>
            <person name="Hannick L.I."/>
            <person name="Hogan J.R."/>
            <person name="Holmes M.H."/>
            <person name="Jaffe D."/>
            <person name="Johnston J.S."/>
            <person name="Kennedy R.C."/>
            <person name="Koo H."/>
            <person name="Kravitz S."/>
            <person name="Kriventseva E.V."/>
            <person name="Kulp D."/>
            <person name="Labutti K."/>
            <person name="Lee E."/>
            <person name="Li S."/>
            <person name="Lovin D.D."/>
            <person name="Mao C."/>
            <person name="Mauceli E."/>
            <person name="Menck C.F."/>
            <person name="Miller J.R."/>
            <person name="Montgomery P."/>
            <person name="Mori A."/>
            <person name="Nascimento A.L."/>
            <person name="Naveira H.F."/>
            <person name="Nusbaum C."/>
            <person name="O'leary S."/>
            <person name="Orvis J."/>
            <person name="Pertea M."/>
            <person name="Quesneville H."/>
            <person name="Reidenbach K.R."/>
            <person name="Rogers Y.H."/>
            <person name="Roth C.W."/>
            <person name="Schneider J.R."/>
            <person name="Schatz M."/>
            <person name="Shumway M."/>
            <person name="Stanke M."/>
            <person name="Stinson E.O."/>
            <person name="Tubio J.M."/>
            <person name="Vanzee J.P."/>
            <person name="Verjovski-Almeida S."/>
            <person name="Werner D."/>
            <person name="White O."/>
            <person name="Wyder S."/>
            <person name="Zeng Q."/>
            <person name="Zhao Q."/>
            <person name="Zhao Y."/>
            <person name="Hill C.A."/>
            <person name="Raikhel A.S."/>
            <person name="Soares M.B."/>
            <person name="Knudson D.L."/>
            <person name="Lee N.H."/>
            <person name="Galagan J."/>
            <person name="Salzberg S.L."/>
            <person name="Paulsen I.T."/>
            <person name="Dimopoulos G."/>
            <person name="Collins F.H."/>
            <person name="Birren B."/>
            <person name="Fraser-Liggett C.M."/>
            <person name="Severson D.W."/>
        </authorList>
    </citation>
    <scope>NUCLEOTIDE SEQUENCE [LARGE SCALE GENOMIC DNA]</scope>
    <source>
        <strain evidence="19">Liverpool</strain>
    </source>
</reference>
<evidence type="ECO:0000313" key="20">
    <source>
        <dbReference type="Proteomes" id="UP000682892"/>
    </source>
</evidence>
<dbReference type="PANTHER" id="PTHR22655">
    <property type="entry name" value="ATP-DEPENDENT RNA HELICASE TDRD12-RELATED"/>
    <property type="match status" value="1"/>
</dbReference>
<feature type="domain" description="Helicase C-terminal" evidence="17">
    <location>
        <begin position="794"/>
        <end position="957"/>
    </location>
</feature>
<feature type="region of interest" description="Disordered" evidence="15">
    <location>
        <begin position="1744"/>
        <end position="1775"/>
    </location>
</feature>
<organism evidence="19 20">
    <name type="scientific">Aedes aegypti</name>
    <name type="common">Yellowfever mosquito</name>
    <name type="synonym">Culex aegypti</name>
    <dbReference type="NCBI Taxonomy" id="7159"/>
    <lineage>
        <taxon>Eukaryota</taxon>
        <taxon>Metazoa</taxon>
        <taxon>Ecdysozoa</taxon>
        <taxon>Arthropoda</taxon>
        <taxon>Hexapoda</taxon>
        <taxon>Insecta</taxon>
        <taxon>Pterygota</taxon>
        <taxon>Neoptera</taxon>
        <taxon>Endopterygota</taxon>
        <taxon>Diptera</taxon>
        <taxon>Nematocera</taxon>
        <taxon>Culicoidea</taxon>
        <taxon>Culicidae</taxon>
        <taxon>Culicinae</taxon>
        <taxon>Aedini</taxon>
        <taxon>Aedes</taxon>
        <taxon>Stegomyia</taxon>
    </lineage>
</organism>
<dbReference type="SUPFAM" id="SSF63748">
    <property type="entry name" value="Tudor/PWWP/MBT"/>
    <property type="match status" value="2"/>
</dbReference>
<keyword evidence="11" id="KW-0943">RNA-mediated gene silencing</keyword>
<evidence type="ECO:0000256" key="15">
    <source>
        <dbReference type="SAM" id="MobiDB-lite"/>
    </source>
</evidence>
<keyword evidence="12" id="KW-0469">Meiosis</keyword>
<dbReference type="Gene3D" id="2.40.50.90">
    <property type="match status" value="1"/>
</dbReference>
<keyword evidence="4" id="KW-0677">Repeat</keyword>
<proteinExistence type="predicted"/>
<dbReference type="GO" id="GO:0051321">
    <property type="term" value="P:meiotic cell cycle"/>
    <property type="evidence" value="ECO:0007669"/>
    <property type="project" value="UniProtKB-KW"/>
</dbReference>
<evidence type="ECO:0000256" key="10">
    <source>
        <dbReference type="ARBA" id="ARBA00022871"/>
    </source>
</evidence>
<keyword evidence="5" id="KW-0547">Nucleotide-binding</keyword>
<keyword evidence="10" id="KW-0744">Spermatogenesis</keyword>
<evidence type="ECO:0000256" key="4">
    <source>
        <dbReference type="ARBA" id="ARBA00022737"/>
    </source>
</evidence>
<dbReference type="VEuPathDB" id="VectorBase:AAEL001939"/>
<reference evidence="19" key="1">
    <citation type="submission" date="2005-10" db="EMBL/GenBank/DDBJ databases">
        <authorList>
            <person name="Loftus B.J."/>
            <person name="Nene V.M."/>
            <person name="Hannick L.I."/>
            <person name="Bidwell S."/>
            <person name="Haas B."/>
            <person name="Amedeo P."/>
            <person name="Orvis J."/>
            <person name="Wortman J.R."/>
            <person name="White O.R."/>
            <person name="Salzberg S."/>
            <person name="Shumway M."/>
            <person name="Koo H."/>
            <person name="Zhao Y."/>
            <person name="Holmes M."/>
            <person name="Miller J."/>
            <person name="Schatz M."/>
            <person name="Pop M."/>
            <person name="Pai G."/>
            <person name="Utterback T."/>
            <person name="Rogers Y.-H."/>
            <person name="Kravitz S."/>
            <person name="Fraser C.M."/>
        </authorList>
    </citation>
    <scope>NUCLEOTIDE SEQUENCE</scope>
    <source>
        <strain evidence="19">Liverpool</strain>
    </source>
</reference>
<keyword evidence="8" id="KW-0347">Helicase</keyword>
<dbReference type="SUPFAM" id="SSF49764">
    <property type="entry name" value="HSP20-like chaperones"/>
    <property type="match status" value="1"/>
</dbReference>
<dbReference type="PROSITE" id="PS51194">
    <property type="entry name" value="HELICASE_CTER"/>
    <property type="match status" value="1"/>
</dbReference>
<evidence type="ECO:0000256" key="11">
    <source>
        <dbReference type="ARBA" id="ARBA00023158"/>
    </source>
</evidence>
<evidence type="ECO:0000256" key="8">
    <source>
        <dbReference type="ARBA" id="ARBA00022806"/>
    </source>
</evidence>
<evidence type="ECO:0000256" key="12">
    <source>
        <dbReference type="ARBA" id="ARBA00023254"/>
    </source>
</evidence>
<dbReference type="GO" id="GO:0016787">
    <property type="term" value="F:hydrolase activity"/>
    <property type="evidence" value="ECO:0007669"/>
    <property type="project" value="UniProtKB-KW"/>
</dbReference>
<dbReference type="EMBL" id="CH477231">
    <property type="protein sequence ID" value="EAT46906.1"/>
    <property type="molecule type" value="Genomic_DNA"/>
</dbReference>
<dbReference type="Gene3D" id="2.60.40.790">
    <property type="match status" value="1"/>
</dbReference>
<dbReference type="KEGG" id="aag:5572990"/>
<dbReference type="InterPro" id="IPR011545">
    <property type="entry name" value="DEAD/DEAH_box_helicase_dom"/>
</dbReference>
<evidence type="ECO:0000259" key="16">
    <source>
        <dbReference type="PROSITE" id="PS50304"/>
    </source>
</evidence>
<dbReference type="PROSITE" id="PS50304">
    <property type="entry name" value="TUDOR"/>
    <property type="match status" value="1"/>
</dbReference>
<evidence type="ECO:0000256" key="9">
    <source>
        <dbReference type="ARBA" id="ARBA00022840"/>
    </source>
</evidence>
<dbReference type="eggNOG" id="KOG0334">
    <property type="taxonomic scope" value="Eukaryota"/>
</dbReference>
<evidence type="ECO:0000256" key="3">
    <source>
        <dbReference type="ARBA" id="ARBA00022473"/>
    </source>
</evidence>
<evidence type="ECO:0000256" key="2">
    <source>
        <dbReference type="ARBA" id="ARBA00013352"/>
    </source>
</evidence>
<dbReference type="GO" id="GO:0031047">
    <property type="term" value="P:regulatory ncRNA-mediated gene silencing"/>
    <property type="evidence" value="ECO:0007669"/>
    <property type="project" value="UniProtKB-KW"/>
</dbReference>
<feature type="compositionally biased region" description="Basic and acidic residues" evidence="15">
    <location>
        <begin position="1319"/>
        <end position="1330"/>
    </location>
</feature>
<dbReference type="OMA" id="KCFFVDQ"/>
<dbReference type="InterPro" id="IPR007052">
    <property type="entry name" value="CS_dom"/>
</dbReference>
<dbReference type="GO" id="GO:0005524">
    <property type="term" value="F:ATP binding"/>
    <property type="evidence" value="ECO:0007669"/>
    <property type="project" value="UniProtKB-KW"/>
</dbReference>
<gene>
    <name evidence="19" type="ORF">AaeL_AAEL001939</name>
</gene>
<accession>Q17JR7</accession>
<dbReference type="InterPro" id="IPR008978">
    <property type="entry name" value="HSP20-like_chaperone"/>
</dbReference>
<feature type="coiled-coil region" evidence="14">
    <location>
        <begin position="1244"/>
        <end position="1271"/>
    </location>
</feature>
<feature type="domain" description="Tudor" evidence="16">
    <location>
        <begin position="1401"/>
        <end position="1457"/>
    </location>
</feature>
<evidence type="ECO:0000256" key="7">
    <source>
        <dbReference type="ARBA" id="ARBA00022801"/>
    </source>
</evidence>
<dbReference type="Gene3D" id="3.40.50.300">
    <property type="entry name" value="P-loop containing nucleotide triphosphate hydrolases"/>
    <property type="match status" value="2"/>
</dbReference>
<dbReference type="InterPro" id="IPR001650">
    <property type="entry name" value="Helicase_C-like"/>
</dbReference>
<dbReference type="InterPro" id="IPR002999">
    <property type="entry name" value="Tudor"/>
</dbReference>
<reference evidence="19" key="3">
    <citation type="submission" date="2012-09" db="EMBL/GenBank/DDBJ databases">
        <authorList>
            <consortium name="VectorBase"/>
        </authorList>
    </citation>
    <scope>NUCLEOTIDE SEQUENCE</scope>
    <source>
        <strain evidence="19">Liverpool</strain>
    </source>
</reference>
<dbReference type="HOGENOM" id="CLU_238229_0_0_1"/>
<keyword evidence="6" id="KW-0221">Differentiation</keyword>
<dbReference type="EC" id="3.6.4.13" evidence="1"/>
<feature type="region of interest" description="Disordered" evidence="15">
    <location>
        <begin position="1301"/>
        <end position="1330"/>
    </location>
</feature>
<dbReference type="InterPro" id="IPR035437">
    <property type="entry name" value="SNase_OB-fold_sf"/>
</dbReference>
<dbReference type="GO" id="GO:0003676">
    <property type="term" value="F:nucleic acid binding"/>
    <property type="evidence" value="ECO:0007669"/>
    <property type="project" value="InterPro"/>
</dbReference>
<evidence type="ECO:0000256" key="1">
    <source>
        <dbReference type="ARBA" id="ARBA00012552"/>
    </source>
</evidence>
<protein>
    <recommendedName>
        <fullName evidence="2">Probable ATP-dependent RNA helicase spindle-E</fullName>
        <ecNumber evidence="1">3.6.4.13</ecNumber>
    </recommendedName>
</protein>
<comment type="catalytic activity">
    <reaction evidence="13">
        <text>ATP + H2O = ADP + phosphate + H(+)</text>
        <dbReference type="Rhea" id="RHEA:13065"/>
        <dbReference type="ChEBI" id="CHEBI:15377"/>
        <dbReference type="ChEBI" id="CHEBI:15378"/>
        <dbReference type="ChEBI" id="CHEBI:30616"/>
        <dbReference type="ChEBI" id="CHEBI:43474"/>
        <dbReference type="ChEBI" id="CHEBI:456216"/>
        <dbReference type="EC" id="3.6.4.13"/>
    </reaction>
</comment>
<feature type="domain" description="CS" evidence="18">
    <location>
        <begin position="1640"/>
        <end position="1727"/>
    </location>
</feature>
<dbReference type="OrthoDB" id="249932at2759"/>
<dbReference type="Proteomes" id="UP000682892">
    <property type="component" value="Unassembled WGS sequence"/>
</dbReference>
<dbReference type="SUPFAM" id="SSF52540">
    <property type="entry name" value="P-loop containing nucleoside triphosphate hydrolases"/>
    <property type="match status" value="2"/>
</dbReference>
<dbReference type="PROSITE" id="PS51203">
    <property type="entry name" value="CS"/>
    <property type="match status" value="1"/>
</dbReference>
<feature type="compositionally biased region" description="Polar residues" evidence="15">
    <location>
        <begin position="1754"/>
        <end position="1769"/>
    </location>
</feature>
<dbReference type="GO" id="GO:0005737">
    <property type="term" value="C:cytoplasm"/>
    <property type="evidence" value="ECO:0007669"/>
    <property type="project" value="UniProtKB-ARBA"/>
</dbReference>
<dbReference type="Pfam" id="PF00567">
    <property type="entry name" value="TUDOR"/>
    <property type="match status" value="2"/>
</dbReference>
<sequence length="1795" mass="206930">MEDDTIRITHFINPHMFWYKPVSAYVHNLEEKRFQLAIDEYCEENFRRIDEDRVCESFPGETVAVLDFDRNKWCRCVVDRVLEDSNGEKRYNLWAIDDGVPIQSSSRYVNPLPDKFARISISKVRRGAIKNILPSEQVYDFQADRLMPKISSRWDPSAAEVLQSIIRNSAQIHFRNVTKHTVHNMMINFGELRLETNKNNVYNAAQVLKEMRKAFEVEPSDFIARLAEIQTMNVSRCPTNNANGNIVKDNQDKPIGVSPMKPLSRLEHNGYTKVPNGVPDNTRDLDFNAIEDDYDFNESASMIKPNNVQMTSRKPLVDPISEGSNSGEEQYPLTSQLNKSGMRLDYEKELWKQKVRPVSQQSIASIENRELGNKTKTTIISNGGYSGGNSNSYSNGAYSKQEDVLEKPKSTVSFLHKLEMRKKQRAAAAAQKQPISEEVEDRSRYAEINIIPAGYQIGTLKFENGKVIAGEKADPPESKPNSWGYNKPRNMGQERSKHQQQQQQQSDEYDTDHGKVYVTKNGSRFDRVIEDEACIRSKLSHQRLLVHGKRVPKPVENLESANFCPEVHRELSMLNFRSIHRIQTYSWPHILRGNSFFCVNAATTGKTFAYLPAICSSVMKMYDEELAAKGAGPLAIIVCKSSREVQRVTRHCRKMLNSAVNPSMTVVEAFGARDIPKACNLLLNGCAILVATAPGIRRVYENMPNALVKERVQSVVIDNIDIIIERFGNELQLLCKICDKPELQMVITTTYWSPLFFGFLKRYKNMIMCIGAYLEAAIYGKSNLLLQLNSKLTKIDEVLHFVQQTNYQNERTMIVCSEAEEVYELVEMLKSQSISHMFCNDATTLAQMDGFKEWDNQLPGEMHVLVCYDGVIPDLEISKAQHIIHFSLPNSWTMFTRRFACSFGYYRDPFRDDDSKSQKPASSVILLDENNNEQLPKLIEFLKIHNHEVAEPIIKLANNIRIQQEEQKLAEGNYVDFCPQVLEFGKCRTPGCMKRHLFTIRDLPYGDVPSSGIVKLKVFNMFSPTHYTARVLEHRDYGAKSWTPVNNSQDYFALDLAIQQHYANEDRHCDHGPVHYNDWCTIFDEFRYWRCRIVSIEQKKEISVTRKVKVKLLDVGRTIDCVSSELLHLPEEFRRLPPQAIDIRIVGVVPHDFELEWDKQATLNIREWIYRYTNNDKFHVEGKVMLTIKDTIWVDTIRLVQHLEGINTEIMEIHVKSEIVGKNFGVVDKEPLELLSQMVENCQAFREKAIAEGLEEEMESVRQEIDENDEGQVSKLDRFVQKMDKLDIINRPVQPKILKPMELSETDSDDSISEQNVPEYHDSDVDNESKVEKELQLVKPTMRSFNEVYDEIEEDATHEVYISQYYAPDDFYVCKVDKFSFISSMIHNFTEDETNLIPLETVAVGDYCLALYDSNYQRAKVTHIEGRDIRLFFLDLGGYETYGQIDLFKLPDDLLKASAFCAIKGEVACLKPRENEEQGWNPEIGDRIYDEVLCQYRSFNAKVIEKISTAHVESLIKCKCYRLLLFSPEHELESWIYDDIVELQLARYIEEERPFSIDIHFEDDVVRHLLDPNYKQQTSSTDDEQEPRIVEIVEPKDKASSAEDQVKTTKPSNKLALLKKRLRRKKSITSIAYPRLKCDFRSPKTIWRQDEQLIVIRAVAPENVRYDLLVDSDSLKLCYIDADEKYLLSIVFFAQIMPELTVHEVRGLSIVIRLAKLVPVVQWPSLMRNGDKVPWLQQCIELSNSDETDGTDGMRNTSPTVPNLESTDSLSEETDYENDFDRFDPLADDYFLRDG</sequence>
<feature type="region of interest" description="Disordered" evidence="15">
    <location>
        <begin position="470"/>
        <end position="516"/>
    </location>
</feature>
<dbReference type="PaxDb" id="7159-AAEL001939-PA"/>
<name>Q17JR7_AEDAE</name>
<dbReference type="PhylomeDB" id="Q17JR7"/>
<keyword evidence="7" id="KW-0378">Hydrolase</keyword>
<dbReference type="GO" id="GO:0003724">
    <property type="term" value="F:RNA helicase activity"/>
    <property type="evidence" value="ECO:0007669"/>
    <property type="project" value="UniProtKB-EC"/>
</dbReference>
<keyword evidence="9" id="KW-0067">ATP-binding</keyword>
<dbReference type="Pfam" id="PF00270">
    <property type="entry name" value="DEAD"/>
    <property type="match status" value="1"/>
</dbReference>
<dbReference type="Gene3D" id="2.30.30.140">
    <property type="match status" value="2"/>
</dbReference>
<dbReference type="CDD" id="cd20435">
    <property type="entry name" value="Tudor_TDRD12_rpt2"/>
    <property type="match status" value="1"/>
</dbReference>
<evidence type="ECO:0000259" key="17">
    <source>
        <dbReference type="PROSITE" id="PS51194"/>
    </source>
</evidence>
<keyword evidence="3" id="KW-0217">Developmental protein</keyword>
<evidence type="ECO:0000256" key="5">
    <source>
        <dbReference type="ARBA" id="ARBA00022741"/>
    </source>
</evidence>
<dbReference type="GO" id="GO:0042078">
    <property type="term" value="P:germ-line stem cell division"/>
    <property type="evidence" value="ECO:0007669"/>
    <property type="project" value="TreeGrafter"/>
</dbReference>
<evidence type="ECO:0000313" key="19">
    <source>
        <dbReference type="EMBL" id="EAT46906.1"/>
    </source>
</evidence>
<evidence type="ECO:0000256" key="14">
    <source>
        <dbReference type="SAM" id="Coils"/>
    </source>
</evidence>